<keyword evidence="3 5" id="KW-0689">Ribosomal protein</keyword>
<keyword evidence="10" id="KW-1185">Reference proteome</keyword>
<dbReference type="EMBL" id="LRDB01000002">
    <property type="protein sequence ID" value="KYG82787.1"/>
    <property type="molecule type" value="Genomic_DNA"/>
</dbReference>
<dbReference type="InterPro" id="IPR011035">
    <property type="entry name" value="Ribosomal_bL25/Gln-tRNA_synth"/>
</dbReference>
<feature type="domain" description="Large ribosomal subunit protein bL25 L25" evidence="7">
    <location>
        <begin position="9"/>
        <end position="90"/>
    </location>
</feature>
<dbReference type="InterPro" id="IPR001021">
    <property type="entry name" value="Ribosomal_bL25_long"/>
</dbReference>
<protein>
    <recommendedName>
        <fullName evidence="5">Large ribosomal subunit protein bL25</fullName>
    </recommendedName>
    <alternativeName>
        <fullName evidence="5">General stress protein CTC</fullName>
    </alternativeName>
</protein>
<reference evidence="9 10" key="1">
    <citation type="submission" date="2016-01" db="EMBL/GenBank/DDBJ databases">
        <title>Genome sequencing of Roseivirga echinicomitans KMM 6058.</title>
        <authorList>
            <person name="Selvaratnam C."/>
            <person name="Thevarajoo S."/>
            <person name="Goh K.M."/>
            <person name="Ee R."/>
            <person name="Chan K.-G."/>
            <person name="Chong C.S."/>
        </authorList>
    </citation>
    <scope>NUCLEOTIDE SEQUENCE [LARGE SCALE GENOMIC DNA]</scope>
    <source>
        <strain evidence="9 10">KMM 6058</strain>
    </source>
</reference>
<dbReference type="PANTHER" id="PTHR33284:SF1">
    <property type="entry name" value="RIBOSOMAL PROTEIN L25_GLN-TRNA SYNTHETASE, ANTI-CODON-BINDING DOMAIN-CONTAINING PROTEIN"/>
    <property type="match status" value="1"/>
</dbReference>
<dbReference type="GO" id="GO:0022625">
    <property type="term" value="C:cytosolic large ribosomal subunit"/>
    <property type="evidence" value="ECO:0007669"/>
    <property type="project" value="TreeGrafter"/>
</dbReference>
<dbReference type="InterPro" id="IPR029751">
    <property type="entry name" value="Ribosomal_L25_dom"/>
</dbReference>
<feature type="domain" description="Large ribosomal subunit protein bL25 beta" evidence="8">
    <location>
        <begin position="99"/>
        <end position="180"/>
    </location>
</feature>
<dbReference type="RefSeq" id="WP_068411946.1">
    <property type="nucleotide sequence ID" value="NZ_LRDB01000002.1"/>
</dbReference>
<dbReference type="InterPro" id="IPR020056">
    <property type="entry name" value="Rbsml_bL25/Gln-tRNA_synth_N"/>
</dbReference>
<keyword evidence="1 5" id="KW-0699">rRNA-binding</keyword>
<sequence length="210" mass="22909">MRKVEIIGFKRANLGKTESKRLRLEGQVPCVLYGGDDQVHFYAPAIQFREVLYTPEPCFITLNIEGETFEAIAQDSQYHPVSDMLLHVDFLQLFKGKYIKMEIPVKMEGTAPGVINGGSLVIKRPKLVVKALPKDMPDSISVDVSNLKLGKSTKVGALTTEGFEIQNSPLVTIASVAIPRALRGAGLTDEEEGEEESGEEGASEATESAE</sequence>
<keyword evidence="2 5" id="KW-0694">RNA-binding</keyword>
<dbReference type="InterPro" id="IPR020930">
    <property type="entry name" value="Ribosomal_uL5_bac-type"/>
</dbReference>
<dbReference type="GO" id="GO:0006412">
    <property type="term" value="P:translation"/>
    <property type="evidence" value="ECO:0007669"/>
    <property type="project" value="UniProtKB-UniRule"/>
</dbReference>
<dbReference type="Gene3D" id="2.40.240.10">
    <property type="entry name" value="Ribosomal Protein L25, Chain P"/>
    <property type="match status" value="1"/>
</dbReference>
<evidence type="ECO:0000256" key="5">
    <source>
        <dbReference type="HAMAP-Rule" id="MF_01334"/>
    </source>
</evidence>
<comment type="subunit">
    <text evidence="5">Part of the 50S ribosomal subunit; part of the 5S rRNA/L5/L18/L25 subcomplex. Contacts the 5S rRNA. Binds to the 5S rRNA independently of L5 and L18.</text>
</comment>
<comment type="caution">
    <text evidence="9">The sequence shown here is derived from an EMBL/GenBank/DDBJ whole genome shotgun (WGS) entry which is preliminary data.</text>
</comment>
<dbReference type="InterPro" id="IPR037121">
    <property type="entry name" value="Ribosomal_bL25_C"/>
</dbReference>
<feature type="compositionally biased region" description="Acidic residues" evidence="6">
    <location>
        <begin position="188"/>
        <end position="210"/>
    </location>
</feature>
<dbReference type="HAMAP" id="MF_01334">
    <property type="entry name" value="Ribosomal_bL25_CTC"/>
    <property type="match status" value="1"/>
</dbReference>
<dbReference type="AlphaFoldDB" id="A0A150XVK1"/>
<organism evidence="9 10">
    <name type="scientific">Roseivirga echinicomitans</name>
    <dbReference type="NCBI Taxonomy" id="296218"/>
    <lineage>
        <taxon>Bacteria</taxon>
        <taxon>Pseudomonadati</taxon>
        <taxon>Bacteroidota</taxon>
        <taxon>Cytophagia</taxon>
        <taxon>Cytophagales</taxon>
        <taxon>Roseivirgaceae</taxon>
        <taxon>Roseivirga</taxon>
    </lineage>
</organism>
<evidence type="ECO:0000256" key="6">
    <source>
        <dbReference type="SAM" id="MobiDB-lite"/>
    </source>
</evidence>
<dbReference type="Pfam" id="PF14693">
    <property type="entry name" value="Ribosomal_TL5_C"/>
    <property type="match status" value="1"/>
</dbReference>
<evidence type="ECO:0000256" key="4">
    <source>
        <dbReference type="ARBA" id="ARBA00023274"/>
    </source>
</evidence>
<evidence type="ECO:0000256" key="2">
    <source>
        <dbReference type="ARBA" id="ARBA00022884"/>
    </source>
</evidence>
<dbReference type="PANTHER" id="PTHR33284">
    <property type="entry name" value="RIBOSOMAL PROTEIN L25/GLN-TRNA SYNTHETASE, ANTI-CODON-BINDING DOMAIN-CONTAINING PROTEIN"/>
    <property type="match status" value="1"/>
</dbReference>
<dbReference type="Gene3D" id="2.170.120.20">
    <property type="entry name" value="Ribosomal protein L25, beta domain"/>
    <property type="match status" value="1"/>
</dbReference>
<dbReference type="GO" id="GO:0003735">
    <property type="term" value="F:structural constituent of ribosome"/>
    <property type="evidence" value="ECO:0007669"/>
    <property type="project" value="InterPro"/>
</dbReference>
<dbReference type="NCBIfam" id="TIGR00731">
    <property type="entry name" value="bL25_bact_ctc"/>
    <property type="match status" value="1"/>
</dbReference>
<proteinExistence type="inferred from homology"/>
<evidence type="ECO:0000259" key="8">
    <source>
        <dbReference type="Pfam" id="PF14693"/>
    </source>
</evidence>
<dbReference type="Pfam" id="PF01386">
    <property type="entry name" value="Ribosomal_L25p"/>
    <property type="match status" value="1"/>
</dbReference>
<evidence type="ECO:0000256" key="3">
    <source>
        <dbReference type="ARBA" id="ARBA00022980"/>
    </source>
</evidence>
<feature type="region of interest" description="Disordered" evidence="6">
    <location>
        <begin position="184"/>
        <end position="210"/>
    </location>
</feature>
<accession>A0A150XVK1</accession>
<dbReference type="Proteomes" id="UP000075615">
    <property type="component" value="Unassembled WGS sequence"/>
</dbReference>
<name>A0A150XVK1_9BACT</name>
<evidence type="ECO:0000313" key="9">
    <source>
        <dbReference type="EMBL" id="KYG82787.1"/>
    </source>
</evidence>
<dbReference type="NCBIfam" id="NF004132">
    <property type="entry name" value="PRK05618.2-2"/>
    <property type="match status" value="1"/>
</dbReference>
<keyword evidence="4 5" id="KW-0687">Ribonucleoprotein</keyword>
<evidence type="ECO:0000313" key="10">
    <source>
        <dbReference type="Proteomes" id="UP000075615"/>
    </source>
</evidence>
<comment type="similarity">
    <text evidence="5">Belongs to the bacterial ribosomal protein bL25 family. CTC subfamily.</text>
</comment>
<dbReference type="CDD" id="cd00495">
    <property type="entry name" value="Ribosomal_L25_TL5_CTC"/>
    <property type="match status" value="1"/>
</dbReference>
<dbReference type="GO" id="GO:0008097">
    <property type="term" value="F:5S rRNA binding"/>
    <property type="evidence" value="ECO:0007669"/>
    <property type="project" value="InterPro"/>
</dbReference>
<evidence type="ECO:0000259" key="7">
    <source>
        <dbReference type="Pfam" id="PF01386"/>
    </source>
</evidence>
<dbReference type="SUPFAM" id="SSF50715">
    <property type="entry name" value="Ribosomal protein L25-like"/>
    <property type="match status" value="1"/>
</dbReference>
<dbReference type="OrthoDB" id="9786489at2"/>
<dbReference type="InterPro" id="IPR020057">
    <property type="entry name" value="Ribosomal_bL25_b-dom"/>
</dbReference>
<dbReference type="STRING" id="296218.AWN68_13440"/>
<evidence type="ECO:0000256" key="1">
    <source>
        <dbReference type="ARBA" id="ARBA00022730"/>
    </source>
</evidence>
<gene>
    <name evidence="5" type="primary">rplY</name>
    <name evidence="5" type="synonym">ctc</name>
    <name evidence="9" type="ORF">AWN68_13440</name>
</gene>
<comment type="function">
    <text evidence="5">This is one of the proteins that binds to the 5S RNA in the ribosome where it forms part of the central protuberance.</text>
</comment>